<proteinExistence type="predicted"/>
<dbReference type="EMBL" id="AQGS01000024">
    <property type="protein sequence ID" value="EPS44942.1"/>
    <property type="molecule type" value="Genomic_DNA"/>
</dbReference>
<protein>
    <submittedName>
        <fullName evidence="1">Uncharacterized protein</fullName>
    </submittedName>
</protein>
<comment type="caution">
    <text evidence="1">The sequence shown here is derived from an EMBL/GenBank/DDBJ whole genome shotgun (WGS) entry which is preliminary data.</text>
</comment>
<accession>S8CB86</accession>
<evidence type="ECO:0000313" key="1">
    <source>
        <dbReference type="EMBL" id="EPS44942.1"/>
    </source>
</evidence>
<dbReference type="PANTHER" id="PTHR42093:SF1">
    <property type="match status" value="1"/>
</dbReference>
<dbReference type="OMA" id="DVKVYRV"/>
<sequence length="151" mass="16574">MSDEDYAAFLNKANKDYSGPSTKPSAEEEGISARAHPAIKALGEVFYSSDADYPFIDVTFPQWGGGGLPDEAQFGKLIEAEEEDVEKLSLDHFDSTGAYRKVIDAVQDAAGGADAAVYRYTQDHVRKWYYVLAQEKSQNQLVGVKVQAIES</sequence>
<keyword evidence="2" id="KW-1185">Reference proteome</keyword>
<dbReference type="PANTHER" id="PTHR42093">
    <property type="match status" value="1"/>
</dbReference>
<reference evidence="1 2" key="1">
    <citation type="journal article" date="2013" name="PLoS Genet.">
        <title>Genomic mechanisms accounting for the adaptation to parasitism in nematode-trapping fungi.</title>
        <authorList>
            <person name="Meerupati T."/>
            <person name="Andersson K.M."/>
            <person name="Friman E."/>
            <person name="Kumar D."/>
            <person name="Tunlid A."/>
            <person name="Ahren D."/>
        </authorList>
    </citation>
    <scope>NUCLEOTIDE SEQUENCE [LARGE SCALE GENOMIC DNA]</scope>
    <source>
        <strain evidence="1 2">CBS 200.50</strain>
    </source>
</reference>
<dbReference type="Proteomes" id="UP000015100">
    <property type="component" value="Unassembled WGS sequence"/>
</dbReference>
<organism evidence="1 2">
    <name type="scientific">Dactylellina haptotyla (strain CBS 200.50)</name>
    <name type="common">Nematode-trapping fungus</name>
    <name type="synonym">Monacrosporium haptotylum</name>
    <dbReference type="NCBI Taxonomy" id="1284197"/>
    <lineage>
        <taxon>Eukaryota</taxon>
        <taxon>Fungi</taxon>
        <taxon>Dikarya</taxon>
        <taxon>Ascomycota</taxon>
        <taxon>Pezizomycotina</taxon>
        <taxon>Orbiliomycetes</taxon>
        <taxon>Orbiliales</taxon>
        <taxon>Orbiliaceae</taxon>
        <taxon>Dactylellina</taxon>
    </lineage>
</organism>
<dbReference type="AlphaFoldDB" id="S8CB86"/>
<evidence type="ECO:0000313" key="2">
    <source>
        <dbReference type="Proteomes" id="UP000015100"/>
    </source>
</evidence>
<reference evidence="2" key="2">
    <citation type="submission" date="2013-04" db="EMBL/GenBank/DDBJ databases">
        <title>Genomic mechanisms accounting for the adaptation to parasitism in nematode-trapping fungi.</title>
        <authorList>
            <person name="Ahren D.G."/>
        </authorList>
    </citation>
    <scope>NUCLEOTIDE SEQUENCE [LARGE SCALE GENOMIC DNA]</scope>
    <source>
        <strain evidence="2">CBS 200.50</strain>
    </source>
</reference>
<dbReference type="Pfam" id="PF23151">
    <property type="entry name" value="NuiA_2"/>
    <property type="match status" value="1"/>
</dbReference>
<dbReference type="OrthoDB" id="5366485at2759"/>
<name>S8CB86_DACHA</name>
<dbReference type="InterPro" id="IPR056539">
    <property type="entry name" value="NuiA-like"/>
</dbReference>
<dbReference type="eggNOG" id="ENOG502SBFH">
    <property type="taxonomic scope" value="Eukaryota"/>
</dbReference>
<gene>
    <name evidence="1" type="ORF">H072_960</name>
</gene>
<dbReference type="HOGENOM" id="CLU_092474_1_0_1"/>